<sequence length="212" mass="22852">MLAQRKLDQQVVCSPSDANVELSGTLAICCAAFVLFAIAATVVLSLIPLYVPPKIAERTGTRNDPVTIQLNTVDEAIGYKLGSDGYNTKAWRGSRRRTATALCKFKSTCSDSCINKADVLLEVALPSRVKPDSIILNNVTMVDDDEKEFGIISSIPIIDLAYLSFIGTKKSKKVQTMQRTTAAVIAKKITTRTTTTTTVLTIAPTSTTTTTT</sequence>
<evidence type="ECO:0000313" key="3">
    <source>
        <dbReference type="Proteomes" id="UP000663866"/>
    </source>
</evidence>
<organism evidence="2 3">
    <name type="scientific">Rotaria magnacalcarata</name>
    <dbReference type="NCBI Taxonomy" id="392030"/>
    <lineage>
        <taxon>Eukaryota</taxon>
        <taxon>Metazoa</taxon>
        <taxon>Spiralia</taxon>
        <taxon>Gnathifera</taxon>
        <taxon>Rotifera</taxon>
        <taxon>Eurotatoria</taxon>
        <taxon>Bdelloidea</taxon>
        <taxon>Philodinida</taxon>
        <taxon>Philodinidae</taxon>
        <taxon>Rotaria</taxon>
    </lineage>
</organism>
<keyword evidence="1" id="KW-0472">Membrane</keyword>
<feature type="transmembrane region" description="Helical" evidence="1">
    <location>
        <begin position="25"/>
        <end position="51"/>
    </location>
</feature>
<evidence type="ECO:0000256" key="1">
    <source>
        <dbReference type="SAM" id="Phobius"/>
    </source>
</evidence>
<dbReference type="EMBL" id="CAJOBG010009706">
    <property type="protein sequence ID" value="CAF4271888.1"/>
    <property type="molecule type" value="Genomic_DNA"/>
</dbReference>
<protein>
    <submittedName>
        <fullName evidence="2">Uncharacterized protein</fullName>
    </submittedName>
</protein>
<comment type="caution">
    <text evidence="2">The sequence shown here is derived from an EMBL/GenBank/DDBJ whole genome shotgun (WGS) entry which is preliminary data.</text>
</comment>
<feature type="non-terminal residue" evidence="2">
    <location>
        <position position="1"/>
    </location>
</feature>
<keyword evidence="1" id="KW-0812">Transmembrane</keyword>
<proteinExistence type="predicted"/>
<keyword evidence="1" id="KW-1133">Transmembrane helix</keyword>
<gene>
    <name evidence="2" type="ORF">OVN521_LOCUS30136</name>
</gene>
<dbReference type="Proteomes" id="UP000663866">
    <property type="component" value="Unassembled WGS sequence"/>
</dbReference>
<name>A0A820FYE2_9BILA</name>
<reference evidence="2" key="1">
    <citation type="submission" date="2021-02" db="EMBL/GenBank/DDBJ databases">
        <authorList>
            <person name="Nowell W R."/>
        </authorList>
    </citation>
    <scope>NUCLEOTIDE SEQUENCE</scope>
</reference>
<evidence type="ECO:0000313" key="2">
    <source>
        <dbReference type="EMBL" id="CAF4271888.1"/>
    </source>
</evidence>
<dbReference type="AlphaFoldDB" id="A0A820FYE2"/>
<keyword evidence="3" id="KW-1185">Reference proteome</keyword>
<accession>A0A820FYE2</accession>